<accession>A0A5T0V712</accession>
<dbReference type="GO" id="GO:0016020">
    <property type="term" value="C:membrane"/>
    <property type="evidence" value="ECO:0007669"/>
    <property type="project" value="InterPro"/>
</dbReference>
<dbReference type="EMBL" id="AACGCR010000009">
    <property type="protein sequence ID" value="EAK4245179.1"/>
    <property type="molecule type" value="Genomic_DNA"/>
</dbReference>
<dbReference type="PANTHER" id="PTHR22916:SF51">
    <property type="entry name" value="GLYCOSYLTRANSFERASE EPSH-RELATED"/>
    <property type="match status" value="1"/>
</dbReference>
<dbReference type="GO" id="GO:0047355">
    <property type="term" value="F:CDP-glycerol glycerophosphotransferase activity"/>
    <property type="evidence" value="ECO:0007669"/>
    <property type="project" value="InterPro"/>
</dbReference>
<organism evidence="4">
    <name type="scientific">Campylobacter coli</name>
    <dbReference type="NCBI Taxonomy" id="195"/>
    <lineage>
        <taxon>Bacteria</taxon>
        <taxon>Pseudomonadati</taxon>
        <taxon>Campylobacterota</taxon>
        <taxon>Epsilonproteobacteria</taxon>
        <taxon>Campylobacterales</taxon>
        <taxon>Campylobacteraceae</taxon>
        <taxon>Campylobacter</taxon>
    </lineage>
</organism>
<dbReference type="InterPro" id="IPR007554">
    <property type="entry name" value="Glycerophosphate_synth"/>
</dbReference>
<feature type="domain" description="Glycosyltransferase 2-like" evidence="3">
    <location>
        <begin position="50"/>
        <end position="185"/>
    </location>
</feature>
<dbReference type="CDD" id="cd00761">
    <property type="entry name" value="Glyco_tranf_GTA_type"/>
    <property type="match status" value="1"/>
</dbReference>
<reference evidence="4" key="1">
    <citation type="submission" date="2018-06" db="EMBL/GenBank/DDBJ databases">
        <authorList>
            <consortium name="GenomeTrakr network: Whole genome sequencing for foodborne pathogen traceback"/>
        </authorList>
    </citation>
    <scope>NUCLEOTIDE SEQUENCE</scope>
    <source>
        <strain evidence="4">NC_C3417</strain>
    </source>
</reference>
<protein>
    <submittedName>
        <fullName evidence="4">Glycosyltransferase</fullName>
    </submittedName>
</protein>
<dbReference type="SUPFAM" id="SSF53448">
    <property type="entry name" value="Nucleotide-diphospho-sugar transferases"/>
    <property type="match status" value="1"/>
</dbReference>
<evidence type="ECO:0000259" key="3">
    <source>
        <dbReference type="Pfam" id="PF00535"/>
    </source>
</evidence>
<dbReference type="Gene3D" id="3.90.550.10">
    <property type="entry name" value="Spore Coat Polysaccharide Biosynthesis Protein SpsA, Chain A"/>
    <property type="match status" value="1"/>
</dbReference>
<dbReference type="InterPro" id="IPR001173">
    <property type="entry name" value="Glyco_trans_2-like"/>
</dbReference>
<dbReference type="PANTHER" id="PTHR22916">
    <property type="entry name" value="GLYCOSYLTRANSFERASE"/>
    <property type="match status" value="1"/>
</dbReference>
<comment type="caution">
    <text evidence="4">The sequence shown here is derived from an EMBL/GenBank/DDBJ whole genome shotgun (WGS) entry which is preliminary data.</text>
</comment>
<keyword evidence="2 4" id="KW-0808">Transferase</keyword>
<dbReference type="RefSeq" id="WP_072231240.1">
    <property type="nucleotide sequence ID" value="NZ_CUPB01000004.1"/>
</dbReference>
<dbReference type="Pfam" id="PF00535">
    <property type="entry name" value="Glycos_transf_2"/>
    <property type="match status" value="1"/>
</dbReference>
<dbReference type="InterPro" id="IPR029044">
    <property type="entry name" value="Nucleotide-diphossugar_trans"/>
</dbReference>
<dbReference type="GO" id="GO:0016758">
    <property type="term" value="F:hexosyltransferase activity"/>
    <property type="evidence" value="ECO:0007669"/>
    <property type="project" value="UniProtKB-ARBA"/>
</dbReference>
<evidence type="ECO:0000256" key="1">
    <source>
        <dbReference type="ARBA" id="ARBA00022676"/>
    </source>
</evidence>
<dbReference type="AlphaFoldDB" id="A0A5T0V712"/>
<sequence>MLGLNQRKLQKLKRNPKLFFKDAIEKRFLSLNNTYKKYLPKKNKAFTQYTIISAVYNVEKYLDDYFKSIINQRLDFKKNIFIILVDDGSTDNSAQIIKTYQKKYPKNIIYLYKENGGQASARNLGLKYMQENDYQTPWVTFTDPDDFLDRNYFYEVDQFLATHKDNNICMISTKTVFYNHEKQASYEHPMKDLKWHSNCIVNNKNFLYQMPAAPTTLFLYKEIQKYNIRFKEGEHSRYGFEDVEFSLLYFLYSFYNSTLFLKSSIYFYRKNHGANTTFKALQHKEYYIGTQSRIMQLYRLFSRIEKSLDYYKNIILYYSFFPIKSLINSPEKLSFMGENEKQRYLELLDQNFSYIDKNTIVNFYRIPGFNFFYQVGILNCFKNEKPPFQIVYIEDYDPYKEQILLTYYTGDNEDIESILVDREEVYADYEKIVKYDFLDRVFCYQKRLWVHIPKSAKDKLENFIDGKQSRISFNGKHYQSIKIQDIRKEFQKRLPKSNIWILIDRDYEADDNAEHLCRYIMQNHPEQEVVFALRKESSDWERLEKEGFNLVKFGSLEFERIIKKASKIISSHSDEYLMRYITSRQQFIFLQHGITIFSDVSAFFNRFKSRLIVMCSPIEHLNIISDYTRYNLTEKEGLLTGFARHDALLKNNRFNIKQILVMPTWRKYIVGDVISGKGVREHNDEFLLTEYFKQWNDFLCNKEFEQLAKAYSYKVIFCPHFLIRDYIEYYNLPDYIQIYSREDGETLQKILQDTSLLITDYSTISCELAVAQKPTIYFQFDEQDNLVGRHHKRAQGISYHTHGFGPVAYTIDELIKQIKHYFISEKVDKKFYLNIENSFYRSKNSCMNIYKAILDTSSDYISIVNWKKLMKKARLAQDKQLYLIAYFRWQYIIENYSQNEKDIFNYIYCARKSNRDLEIINFFEKNHHLMISKKNMLELLKSGIKTNNKQFITSILSKIDLNTNLETMILKLKLQYFIEDCSYLVTRQTLINELGISKCYIDYQIQMFNVGLIKYMCFKDESIWEHFRIFGEL</sequence>
<name>A0A5T0V712_CAMCO</name>
<dbReference type="InterPro" id="IPR043148">
    <property type="entry name" value="TagF_C"/>
</dbReference>
<evidence type="ECO:0000313" key="4">
    <source>
        <dbReference type="EMBL" id="EAK4245179.1"/>
    </source>
</evidence>
<gene>
    <name evidence="4" type="ORF">CUJ71_06440</name>
</gene>
<keyword evidence="1" id="KW-0328">Glycosyltransferase</keyword>
<evidence type="ECO:0000256" key="2">
    <source>
        <dbReference type="ARBA" id="ARBA00022679"/>
    </source>
</evidence>
<dbReference type="Pfam" id="PF04464">
    <property type="entry name" value="Glyphos_transf"/>
    <property type="match status" value="1"/>
</dbReference>
<dbReference type="Gene3D" id="3.40.50.12580">
    <property type="match status" value="1"/>
</dbReference>
<proteinExistence type="predicted"/>